<name>A0ABY7U7D0_9CORY</name>
<dbReference type="Proteomes" id="UP001220064">
    <property type="component" value="Chromosome"/>
</dbReference>
<dbReference type="SUPFAM" id="SSF53850">
    <property type="entry name" value="Periplasmic binding protein-like II"/>
    <property type="match status" value="1"/>
</dbReference>
<proteinExistence type="predicted"/>
<dbReference type="EMBL" id="CP063189">
    <property type="protein sequence ID" value="WCZ32617.1"/>
    <property type="molecule type" value="Genomic_DNA"/>
</dbReference>
<evidence type="ECO:0000313" key="4">
    <source>
        <dbReference type="Proteomes" id="UP001220064"/>
    </source>
</evidence>
<accession>A0ABY7U7D0</accession>
<evidence type="ECO:0000256" key="1">
    <source>
        <dbReference type="SAM" id="MobiDB-lite"/>
    </source>
</evidence>
<protein>
    <submittedName>
        <fullName evidence="3">Bacterial extracellular solute-binding proteins, family 5 Middle</fullName>
    </submittedName>
</protein>
<dbReference type="PANTHER" id="PTHR30290">
    <property type="entry name" value="PERIPLASMIC BINDING COMPONENT OF ABC TRANSPORTER"/>
    <property type="match status" value="1"/>
</dbReference>
<sequence>MNVVAAPAATNSGAEGHLAHTRRRAARGILAGLTAVAVTVGLAGCDSGAGGAGSHAESTSAGPPPSTDYFGYQANSGLSTTNAGSALGTANNAQVLSGRLYPSAYVSGPNGQMIPNTDLVKTEEFPGEQRSVLYTLSDKATYNDGAPVTCDDYLLAYKAGTMSELFDSHMPLMDQIDTLQCGPGKKTFLVTFKPGQGDRWRYMFGPGTVVPSHAIAKKAGMSQEDLLGALYAEDADQLAEVARLWRDGFDTDNFDPDLQVSFGPFVIDRVGRQGEVVLKRNDHYYGNPATLEHITVWPKDANTAGLLQSGNLKVIDAPEANPGWLNRNAPDNPFEIESMVGDLTDSLVLSHSGLFADQGARQAFAECVDQGEIAKVSSEAFGVDVPPVYTHSVRHTDPMVQHLKNVVEEHAHTDIDKASALSGETVRVGYLGPDERLSKMVDSLKKSCEPAGITIEDVSDADSSPARLEPDSGEEAPQADAFLTAVDPLREQGGVSANMKDYEDLRKMEQQLWDEVNVIPLAGQPRTFVIDRAVRNVVPYTGLSGIGWNMDRWIDTAAPEPEEQSEEPSER</sequence>
<evidence type="ECO:0000259" key="2">
    <source>
        <dbReference type="Pfam" id="PF00496"/>
    </source>
</evidence>
<dbReference type="Gene3D" id="3.40.190.10">
    <property type="entry name" value="Periplasmic binding protein-like II"/>
    <property type="match status" value="1"/>
</dbReference>
<evidence type="ECO:0000313" key="3">
    <source>
        <dbReference type="EMBL" id="WCZ32617.1"/>
    </source>
</evidence>
<organism evidence="3 4">
    <name type="scientific">Corynebacterium massiliense DSM 45435</name>
    <dbReference type="NCBI Taxonomy" id="1121364"/>
    <lineage>
        <taxon>Bacteria</taxon>
        <taxon>Bacillati</taxon>
        <taxon>Actinomycetota</taxon>
        <taxon>Actinomycetes</taxon>
        <taxon>Mycobacteriales</taxon>
        <taxon>Corynebacteriaceae</taxon>
        <taxon>Corynebacterium</taxon>
    </lineage>
</organism>
<gene>
    <name evidence="3" type="ORF">CMASS_05880</name>
</gene>
<keyword evidence="4" id="KW-1185">Reference proteome</keyword>
<feature type="region of interest" description="Disordered" evidence="1">
    <location>
        <begin position="49"/>
        <end position="71"/>
    </location>
</feature>
<dbReference type="Gene3D" id="3.90.76.10">
    <property type="entry name" value="Dipeptide-binding Protein, Domain 1"/>
    <property type="match status" value="1"/>
</dbReference>
<dbReference type="PANTHER" id="PTHR30290:SF65">
    <property type="entry name" value="MONOACYL PHOSPHATIDYLINOSITOL TETRAMANNOSIDE-BINDING PROTEIN LPQW-RELATED"/>
    <property type="match status" value="1"/>
</dbReference>
<feature type="region of interest" description="Disordered" evidence="1">
    <location>
        <begin position="452"/>
        <end position="476"/>
    </location>
</feature>
<dbReference type="InterPro" id="IPR039424">
    <property type="entry name" value="SBP_5"/>
</dbReference>
<feature type="domain" description="Solute-binding protein family 5" evidence="2">
    <location>
        <begin position="130"/>
        <end position="453"/>
    </location>
</feature>
<dbReference type="Pfam" id="PF00496">
    <property type="entry name" value="SBP_bac_5"/>
    <property type="match status" value="1"/>
</dbReference>
<dbReference type="InterPro" id="IPR000914">
    <property type="entry name" value="SBP_5_dom"/>
</dbReference>
<reference evidence="3 4" key="1">
    <citation type="submission" date="2020-10" db="EMBL/GenBank/DDBJ databases">
        <title>Complete genome sequence of Corynebacterium massiliense DSM 45435, type strain of Corynebacterium massiliense.</title>
        <authorList>
            <person name="Busche T."/>
            <person name="Kalinowski J."/>
            <person name="Ruckert C."/>
        </authorList>
    </citation>
    <scope>NUCLEOTIDE SEQUENCE [LARGE SCALE GENOMIC DNA]</scope>
    <source>
        <strain evidence="3 4">DSM 45435</strain>
    </source>
</reference>